<reference evidence="2 3" key="1">
    <citation type="submission" date="2017-10" db="EMBL/GenBank/DDBJ databases">
        <title>Whole genome sequencing of members of genus Pseudoxanthomonas.</title>
        <authorList>
            <person name="Kumar S."/>
            <person name="Bansal K."/>
            <person name="Kaur A."/>
            <person name="Patil P."/>
            <person name="Sharma S."/>
            <person name="Patil P.B."/>
        </authorList>
    </citation>
    <scope>NUCLEOTIDE SEQUENCE [LARGE SCALE GENOMIC DNA]</scope>
    <source>
        <strain evidence="2 3">DSM 17109</strain>
    </source>
</reference>
<dbReference type="RefSeq" id="WP_162337350.1">
    <property type="nucleotide sequence ID" value="NZ_JBHSRQ010000016.1"/>
</dbReference>
<gene>
    <name evidence="2" type="ORF">CSC78_07830</name>
</gene>
<evidence type="ECO:0000313" key="2">
    <source>
        <dbReference type="EMBL" id="KAF1725632.1"/>
    </source>
</evidence>
<keyword evidence="1" id="KW-0732">Signal</keyword>
<proteinExistence type="predicted"/>
<sequence>MKPILPRLSPALLCAAALAFPAFAADASVEARLQARGVQFEVDGDGDYKVTYSYQQENRTQLVFVSGRTEQVNGITVREVFSPAGRVAADQIDGAKALALLADSRSKKIGAWEMSGDVLYFVIKLPDSVDAAALEAAMDIASETADNKEIELSGDKDEL</sequence>
<comment type="caution">
    <text evidence="2">The sequence shown here is derived from an EMBL/GenBank/DDBJ whole genome shotgun (WGS) entry which is preliminary data.</text>
</comment>
<accession>A0ABQ6ZI39</accession>
<organism evidence="2 3">
    <name type="scientific">Pseudoxanthomonas japonensis</name>
    <dbReference type="NCBI Taxonomy" id="69284"/>
    <lineage>
        <taxon>Bacteria</taxon>
        <taxon>Pseudomonadati</taxon>
        <taxon>Pseudomonadota</taxon>
        <taxon>Gammaproteobacteria</taxon>
        <taxon>Lysobacterales</taxon>
        <taxon>Lysobacteraceae</taxon>
        <taxon>Pseudoxanthomonas</taxon>
    </lineage>
</organism>
<dbReference type="EMBL" id="PDWW01000008">
    <property type="protein sequence ID" value="KAF1725632.1"/>
    <property type="molecule type" value="Genomic_DNA"/>
</dbReference>
<evidence type="ECO:0000313" key="3">
    <source>
        <dbReference type="Proteomes" id="UP000781710"/>
    </source>
</evidence>
<feature type="chain" id="PRO_5045046620" evidence="1">
    <location>
        <begin position="25"/>
        <end position="159"/>
    </location>
</feature>
<protein>
    <submittedName>
        <fullName evidence="2">Uncharacterized protein</fullName>
    </submittedName>
</protein>
<name>A0ABQ6ZI39_9GAMM</name>
<evidence type="ECO:0000256" key="1">
    <source>
        <dbReference type="SAM" id="SignalP"/>
    </source>
</evidence>
<keyword evidence="3" id="KW-1185">Reference proteome</keyword>
<dbReference type="Proteomes" id="UP000781710">
    <property type="component" value="Unassembled WGS sequence"/>
</dbReference>
<feature type="signal peptide" evidence="1">
    <location>
        <begin position="1"/>
        <end position="24"/>
    </location>
</feature>